<gene>
    <name evidence="7" type="ORF">Egran_06785</name>
</gene>
<name>A0A232LNQ4_9EURO</name>
<dbReference type="InterPro" id="IPR050346">
    <property type="entry name" value="FMO-like"/>
</dbReference>
<keyword evidence="4" id="KW-0521">NADP</keyword>
<keyword evidence="8" id="KW-1185">Reference proteome</keyword>
<evidence type="ECO:0000313" key="8">
    <source>
        <dbReference type="Proteomes" id="UP000243515"/>
    </source>
</evidence>
<evidence type="ECO:0000256" key="2">
    <source>
        <dbReference type="ARBA" id="ARBA00022630"/>
    </source>
</evidence>
<dbReference type="EMBL" id="NPHW01006961">
    <property type="protein sequence ID" value="OXV05447.1"/>
    <property type="molecule type" value="Genomic_DNA"/>
</dbReference>
<comment type="similarity">
    <text evidence="1">Belongs to the FMO family.</text>
</comment>
<dbReference type="GO" id="GO:0004499">
    <property type="term" value="F:N,N-dimethylaniline monooxygenase activity"/>
    <property type="evidence" value="ECO:0007669"/>
    <property type="project" value="InterPro"/>
</dbReference>
<dbReference type="SUPFAM" id="SSF51905">
    <property type="entry name" value="FAD/NAD(P)-binding domain"/>
    <property type="match status" value="2"/>
</dbReference>
<feature type="region of interest" description="Disordered" evidence="6">
    <location>
        <begin position="484"/>
        <end position="506"/>
    </location>
</feature>
<evidence type="ECO:0008006" key="9">
    <source>
        <dbReference type="Google" id="ProtNLM"/>
    </source>
</evidence>
<dbReference type="InterPro" id="IPR020946">
    <property type="entry name" value="Flavin_mOase-like"/>
</dbReference>
<keyword evidence="3" id="KW-0274">FAD</keyword>
<evidence type="ECO:0000256" key="6">
    <source>
        <dbReference type="SAM" id="MobiDB-lite"/>
    </source>
</evidence>
<evidence type="ECO:0000256" key="4">
    <source>
        <dbReference type="ARBA" id="ARBA00022857"/>
    </source>
</evidence>
<dbReference type="PANTHER" id="PTHR23023">
    <property type="entry name" value="DIMETHYLANILINE MONOOXYGENASE"/>
    <property type="match status" value="1"/>
</dbReference>
<dbReference type="InterPro" id="IPR036188">
    <property type="entry name" value="FAD/NAD-bd_sf"/>
</dbReference>
<dbReference type="AlphaFoldDB" id="A0A232LNQ4"/>
<organism evidence="7 8">
    <name type="scientific">Elaphomyces granulatus</name>
    <dbReference type="NCBI Taxonomy" id="519963"/>
    <lineage>
        <taxon>Eukaryota</taxon>
        <taxon>Fungi</taxon>
        <taxon>Dikarya</taxon>
        <taxon>Ascomycota</taxon>
        <taxon>Pezizomycotina</taxon>
        <taxon>Eurotiomycetes</taxon>
        <taxon>Eurotiomycetidae</taxon>
        <taxon>Eurotiales</taxon>
        <taxon>Elaphomycetaceae</taxon>
        <taxon>Elaphomyces</taxon>
    </lineage>
</organism>
<evidence type="ECO:0000256" key="5">
    <source>
        <dbReference type="ARBA" id="ARBA00023002"/>
    </source>
</evidence>
<keyword evidence="2" id="KW-0285">Flavoprotein</keyword>
<dbReference type="Pfam" id="PF00743">
    <property type="entry name" value="FMO-like"/>
    <property type="match status" value="2"/>
</dbReference>
<dbReference type="GO" id="GO:0050660">
    <property type="term" value="F:flavin adenine dinucleotide binding"/>
    <property type="evidence" value="ECO:0007669"/>
    <property type="project" value="InterPro"/>
</dbReference>
<protein>
    <recommendedName>
        <fullName evidence="9">Dimethylaniline monooxygenase [N-oxide-forming] 5</fullName>
    </recommendedName>
</protein>
<feature type="compositionally biased region" description="Polar residues" evidence="6">
    <location>
        <begin position="495"/>
        <end position="506"/>
    </location>
</feature>
<comment type="caution">
    <text evidence="7">The sequence shown here is derived from an EMBL/GenBank/DDBJ whole genome shotgun (WGS) entry which is preliminary data.</text>
</comment>
<dbReference type="GO" id="GO:0050661">
    <property type="term" value="F:NADP binding"/>
    <property type="evidence" value="ECO:0007669"/>
    <property type="project" value="InterPro"/>
</dbReference>
<reference evidence="7 8" key="1">
    <citation type="journal article" date="2015" name="Environ. Microbiol.">
        <title>Metagenome sequence of Elaphomyces granulatus from sporocarp tissue reveals Ascomycota ectomycorrhizal fingerprints of genome expansion and a Proteobacteria-rich microbiome.</title>
        <authorList>
            <person name="Quandt C.A."/>
            <person name="Kohler A."/>
            <person name="Hesse C.N."/>
            <person name="Sharpton T.J."/>
            <person name="Martin F."/>
            <person name="Spatafora J.W."/>
        </authorList>
    </citation>
    <scope>NUCLEOTIDE SEQUENCE [LARGE SCALE GENOMIC DNA]</scope>
    <source>
        <strain evidence="7 8">OSC145934</strain>
    </source>
</reference>
<dbReference type="Proteomes" id="UP000243515">
    <property type="component" value="Unassembled WGS sequence"/>
</dbReference>
<evidence type="ECO:0000256" key="3">
    <source>
        <dbReference type="ARBA" id="ARBA00022827"/>
    </source>
</evidence>
<feature type="compositionally biased region" description="Basic and acidic residues" evidence="6">
    <location>
        <begin position="484"/>
        <end position="493"/>
    </location>
</feature>
<evidence type="ECO:0000313" key="7">
    <source>
        <dbReference type="EMBL" id="OXV05447.1"/>
    </source>
</evidence>
<dbReference type="OrthoDB" id="66881at2759"/>
<dbReference type="InterPro" id="IPR000960">
    <property type="entry name" value="Flavin_mOase"/>
</dbReference>
<evidence type="ECO:0000256" key="1">
    <source>
        <dbReference type="ARBA" id="ARBA00009183"/>
    </source>
</evidence>
<dbReference type="PRINTS" id="PR00370">
    <property type="entry name" value="FMOXYGENASE"/>
</dbReference>
<accession>A0A232LNQ4</accession>
<sequence length="506" mass="55668">MPPKVAIVGAGISGLTTAKQCLSDGFQVTVFEAREEIGGQWNYEIPDPVTGSAHSSVYQGVISNSCRDTSCFSDFPIDPSRYPDFYGHKLCLRYVEEYAAHFGLKPHIRFNTRVTSSEQLDDGRWQISFTGQDGGGGAQSTFDALFVCTGRNTTPHIPDFEGVEQFQGQVMHSHVYRQPEPFSGKSVAIIGFGSSAVDISSEICGLAAECHLITRRGGWVIPRFVLGKPAEAWDNRFSQAVLPLSVSQWTLTQLYHVIVGELPGELKPEHGMLEANPVIRSDFIENVKVGRIVPHRAGIKTITPQGMQKCYKSSHSEFINSPNSVHLYRFTVPPQHPNLFIMGIPELTGPFHPAVELQARWAAAVITGRINLPSPKEMSEWISKSEKRRVREWVNSDRHTVSVHVLPYCDSLANDIGVAPTFGRLVSRVLTSNPFLAISVLLAVYFGIAASAQYRLFGHDSKPDLAVATLRRLAKGGKELSDEEKAALRKADASPKTNNILNGEGK</sequence>
<dbReference type="Gene3D" id="3.50.50.60">
    <property type="entry name" value="FAD/NAD(P)-binding domain"/>
    <property type="match status" value="2"/>
</dbReference>
<dbReference type="PIRSF" id="PIRSF000332">
    <property type="entry name" value="FMO"/>
    <property type="match status" value="1"/>
</dbReference>
<keyword evidence="5" id="KW-0560">Oxidoreductase</keyword>
<proteinExistence type="inferred from homology"/>